<dbReference type="EMBL" id="JAVLVT010000001">
    <property type="protein sequence ID" value="MDS1269666.1"/>
    <property type="molecule type" value="Genomic_DNA"/>
</dbReference>
<evidence type="ECO:0000313" key="1">
    <source>
        <dbReference type="EMBL" id="MDS1269666.1"/>
    </source>
</evidence>
<comment type="caution">
    <text evidence="1">The sequence shown here is derived from an EMBL/GenBank/DDBJ whole genome shotgun (WGS) entry which is preliminary data.</text>
</comment>
<evidence type="ECO:0000313" key="2">
    <source>
        <dbReference type="Proteomes" id="UP001250214"/>
    </source>
</evidence>
<accession>A0ABU2H2Y8</accession>
<dbReference type="Proteomes" id="UP001250214">
    <property type="component" value="Unassembled WGS sequence"/>
</dbReference>
<gene>
    <name evidence="1" type="ORF">RIF23_05100</name>
</gene>
<organism evidence="1 2">
    <name type="scientific">Lipingzhangella rawalii</name>
    <dbReference type="NCBI Taxonomy" id="2055835"/>
    <lineage>
        <taxon>Bacteria</taxon>
        <taxon>Bacillati</taxon>
        <taxon>Actinomycetota</taxon>
        <taxon>Actinomycetes</taxon>
        <taxon>Streptosporangiales</taxon>
        <taxon>Nocardiopsidaceae</taxon>
        <taxon>Lipingzhangella</taxon>
    </lineage>
</organism>
<protein>
    <submittedName>
        <fullName evidence="1">Uncharacterized protein</fullName>
    </submittedName>
</protein>
<reference evidence="2" key="1">
    <citation type="submission" date="2023-07" db="EMBL/GenBank/DDBJ databases">
        <title>Novel species in the genus Lipingzhangella isolated from Sambhar Salt Lake.</title>
        <authorList>
            <person name="Jiya N."/>
            <person name="Kajale S."/>
            <person name="Sharma A."/>
        </authorList>
    </citation>
    <scope>NUCLEOTIDE SEQUENCE [LARGE SCALE GENOMIC DNA]</scope>
    <source>
        <strain evidence="2">LS1_29</strain>
    </source>
</reference>
<keyword evidence="2" id="KW-1185">Reference proteome</keyword>
<sequence length="215" mass="23258">MLGIAVLLPLTLGGQWWLEQRDLSQAGTIPPAAPLVEGTSVELAGTHWEFLGAQAEAEPQPGVRRVDVGFLVTPEDDVAGERLYSHCWFRAKDDQGRTWEQLYSFDQGEDAGTTGGGSCATGDFSPIPGGTEELLAASFEVPEEAVQDLRFEIEVATHDPELDIEPGADPGDLSEVLEEFEELAVDNDPTEDGVDLDANPPRPVAASFAYREFED</sequence>
<name>A0ABU2H2Y8_9ACTN</name>
<proteinExistence type="predicted"/>